<gene>
    <name evidence="1" type="ORF">EM6_0482</name>
</gene>
<dbReference type="AlphaFoldDB" id="A0A3G9G234"/>
<name>A0A3G9G234_9CAUL</name>
<dbReference type="Proteomes" id="UP000278756">
    <property type="component" value="Chromosome 1"/>
</dbReference>
<reference evidence="2" key="1">
    <citation type="journal article" date="2017" name="Biotechnol. Biofuels">
        <title>Evaluation of environmental bacterial communities as a factor affecting the growth of duckweed Lemna minor.</title>
        <authorList>
            <person name="Ishizawa H."/>
            <person name="Kuroda M."/>
            <person name="Morikawa M."/>
            <person name="Ike M."/>
        </authorList>
    </citation>
    <scope>NUCLEOTIDE SEQUENCE [LARGE SCALE GENOMIC DNA]</scope>
    <source>
        <strain evidence="2">M6</strain>
    </source>
</reference>
<protein>
    <submittedName>
        <fullName evidence="1">Uncharacterized protein</fullName>
    </submittedName>
</protein>
<evidence type="ECO:0000313" key="1">
    <source>
        <dbReference type="EMBL" id="BBF79905.1"/>
    </source>
</evidence>
<evidence type="ECO:0000313" key="2">
    <source>
        <dbReference type="Proteomes" id="UP000278756"/>
    </source>
</evidence>
<organism evidence="1 2">
    <name type="scientific">Asticcacaulis excentricus</name>
    <dbReference type="NCBI Taxonomy" id="78587"/>
    <lineage>
        <taxon>Bacteria</taxon>
        <taxon>Pseudomonadati</taxon>
        <taxon>Pseudomonadota</taxon>
        <taxon>Alphaproteobacteria</taxon>
        <taxon>Caulobacterales</taxon>
        <taxon>Caulobacteraceae</taxon>
        <taxon>Asticcacaulis</taxon>
    </lineage>
</organism>
<dbReference type="EMBL" id="AP018827">
    <property type="protein sequence ID" value="BBF79905.1"/>
    <property type="molecule type" value="Genomic_DNA"/>
</dbReference>
<proteinExistence type="predicted"/>
<accession>A0A3G9G234</accession>
<sequence>MTDHDKALWLALCELVLNPKVTDVSRIHRAAKRLKGRKGAIPPGWHYVGSPFQLLFSKSQKLIGGDQAGRARLCGFASKVLEAIGGHVAPERAPVLPAPIVTHVPRRRRADIDD</sequence>
<reference evidence="2" key="2">
    <citation type="journal article" date="2017" name="Plant Physiol. Biochem.">
        <title>Differential oxidative and antioxidative response of duckweed Lemna minor toward plant growth promoting/inhibiting bacteria.</title>
        <authorList>
            <person name="Ishizawa H."/>
            <person name="Kuroda M."/>
            <person name="Morikawa M."/>
            <person name="Ike M."/>
        </authorList>
    </citation>
    <scope>NUCLEOTIDE SEQUENCE [LARGE SCALE GENOMIC DNA]</scope>
    <source>
        <strain evidence="2">M6</strain>
    </source>
</reference>
<dbReference type="RefSeq" id="WP_126420035.1">
    <property type="nucleotide sequence ID" value="NZ_AP018827.1"/>
</dbReference>